<evidence type="ECO:0000313" key="3">
    <source>
        <dbReference type="Proteomes" id="UP000051836"/>
    </source>
</evidence>
<reference evidence="2 3" key="1">
    <citation type="submission" date="2015-10" db="EMBL/GenBank/DDBJ databases">
        <authorList>
            <person name="Gilbert D.G."/>
        </authorList>
    </citation>
    <scope>NUCLEOTIDE SEQUENCE [LARGE SCALE GENOMIC DNA]</scope>
    <source>
        <strain evidence="2">FVVF132</strain>
    </source>
</reference>
<proteinExistence type="predicted"/>
<keyword evidence="3" id="KW-1185">Reference proteome</keyword>
<sequence>MQSSCYFGEATKKLAGMSNEIVQGGKLGISQNHQPEHGGEADNRNTYKAIGKCGQGDGEEEGHRQFGKKGQREKKKGGESCSIIGVKSTFSSLILLMRLPGEEKEYVGWGNSTAA</sequence>
<evidence type="ECO:0000256" key="1">
    <source>
        <dbReference type="SAM" id="MobiDB-lite"/>
    </source>
</evidence>
<organism evidence="2 3">
    <name type="scientific">Amazona aestiva</name>
    <name type="common">Blue-fronted Amazon parrot</name>
    <dbReference type="NCBI Taxonomy" id="12930"/>
    <lineage>
        <taxon>Eukaryota</taxon>
        <taxon>Metazoa</taxon>
        <taxon>Chordata</taxon>
        <taxon>Craniata</taxon>
        <taxon>Vertebrata</taxon>
        <taxon>Euteleostomi</taxon>
        <taxon>Archelosauria</taxon>
        <taxon>Archosauria</taxon>
        <taxon>Dinosauria</taxon>
        <taxon>Saurischia</taxon>
        <taxon>Theropoda</taxon>
        <taxon>Coelurosauria</taxon>
        <taxon>Aves</taxon>
        <taxon>Neognathae</taxon>
        <taxon>Neoaves</taxon>
        <taxon>Telluraves</taxon>
        <taxon>Australaves</taxon>
        <taxon>Psittaciformes</taxon>
        <taxon>Psittacidae</taxon>
        <taxon>Amazona</taxon>
    </lineage>
</organism>
<dbReference type="EMBL" id="LMAW01000658">
    <property type="protein sequence ID" value="KQK93214.1"/>
    <property type="molecule type" value="Genomic_DNA"/>
</dbReference>
<evidence type="ECO:0000313" key="2">
    <source>
        <dbReference type="EMBL" id="KQK93214.1"/>
    </source>
</evidence>
<accession>A0A0Q3UY40</accession>
<protein>
    <submittedName>
        <fullName evidence="2">Uncharacterized protein</fullName>
    </submittedName>
</protein>
<feature type="compositionally biased region" description="Basic residues" evidence="1">
    <location>
        <begin position="65"/>
        <end position="75"/>
    </location>
</feature>
<feature type="compositionally biased region" description="Basic and acidic residues" evidence="1">
    <location>
        <begin position="34"/>
        <end position="45"/>
    </location>
</feature>
<gene>
    <name evidence="2" type="ORF">AAES_34820</name>
</gene>
<name>A0A0Q3UY40_AMAAE</name>
<feature type="region of interest" description="Disordered" evidence="1">
    <location>
        <begin position="28"/>
        <end position="78"/>
    </location>
</feature>
<comment type="caution">
    <text evidence="2">The sequence shown here is derived from an EMBL/GenBank/DDBJ whole genome shotgun (WGS) entry which is preliminary data.</text>
</comment>
<dbReference type="AlphaFoldDB" id="A0A0Q3UY40"/>
<dbReference type="Proteomes" id="UP000051836">
    <property type="component" value="Unassembled WGS sequence"/>
</dbReference>